<dbReference type="InterPro" id="IPR027413">
    <property type="entry name" value="GROEL-like_equatorial_sf"/>
</dbReference>
<dbReference type="GO" id="GO:0045494">
    <property type="term" value="P:photoreceptor cell maintenance"/>
    <property type="evidence" value="ECO:0007669"/>
    <property type="project" value="TreeGrafter"/>
</dbReference>
<protein>
    <submittedName>
        <fullName evidence="1">Bardet-Biedl syndrome 12</fullName>
    </submittedName>
</protein>
<dbReference type="GO" id="GO:0051131">
    <property type="term" value="P:chaperone-mediated protein complex assembly"/>
    <property type="evidence" value="ECO:0007669"/>
    <property type="project" value="InterPro"/>
</dbReference>
<dbReference type="Gene3D" id="3.30.260.10">
    <property type="entry name" value="TCP-1-like chaperonin intermediate domain"/>
    <property type="match status" value="1"/>
</dbReference>
<dbReference type="InterPro" id="IPR027410">
    <property type="entry name" value="TCP-1-like_intermed_sf"/>
</dbReference>
<organism evidence="1 2">
    <name type="scientific">Cyprinus carpio</name>
    <name type="common">Common carp</name>
    <dbReference type="NCBI Taxonomy" id="7962"/>
    <lineage>
        <taxon>Eukaryota</taxon>
        <taxon>Metazoa</taxon>
        <taxon>Chordata</taxon>
        <taxon>Craniata</taxon>
        <taxon>Vertebrata</taxon>
        <taxon>Euteleostomi</taxon>
        <taxon>Actinopterygii</taxon>
        <taxon>Neopterygii</taxon>
        <taxon>Teleostei</taxon>
        <taxon>Ostariophysi</taxon>
        <taxon>Cypriniformes</taxon>
        <taxon>Cyprinidae</taxon>
        <taxon>Cyprininae</taxon>
        <taxon>Cyprinus</taxon>
    </lineage>
</organism>
<dbReference type="AlphaFoldDB" id="A0A8C1X9S4"/>
<reference evidence="1" key="1">
    <citation type="submission" date="2025-08" db="UniProtKB">
        <authorList>
            <consortium name="Ensembl"/>
        </authorList>
    </citation>
    <scope>IDENTIFICATION</scope>
</reference>
<dbReference type="Ensembl" id="ENSCCRT00015081628.1">
    <property type="protein sequence ID" value="ENSCCRP00015079042.1"/>
    <property type="gene ID" value="ENSCCRG00015031997.1"/>
</dbReference>
<name>A0A8C1X9S4_CYPCA</name>
<dbReference type="Gene3D" id="3.50.7.10">
    <property type="entry name" value="GroEL"/>
    <property type="match status" value="1"/>
</dbReference>
<sequence>MNLGKYCRRRHVRLQQAIAATTHGFLGPNKRPKFIQDEDAGEGMPSRSSFTPGREHLVFLAGLWSRVALECLSRGITVLDIKTAMRKVLEVSLEVCKQSALSVEEVSCQKLKDCKPTSALKSEIQNTKMLRHFHFHDAQTENTQTALNDVTHLEQAASHGCDSSMCLVLKACKLQSKNSENAPNRSLDIQKLVKCLIPGECEEKSSVFRGFVVLLSALNIALVSGNLCEKYRHVGFSRPGNVMHITDGANMSGVSLEVRWTEDALRKLHELSIDVVLVSGSAGVKLEERVLGTNILVTEGVKSSVLKDLSTGAVLVSYVTQIDENYVGQGVTVSQQRDFSEVSIVTASMSLVTAVISSSVSAKLQSLDRDGKATGRCGAGADGRSLDGLCIHLDDEQRVAGVYDNVWRRALDLVFLVLQSDTEIITGVSEGENVFRELMYL</sequence>
<dbReference type="Gene3D" id="1.10.560.10">
    <property type="entry name" value="GroEL-like equatorial domain"/>
    <property type="match status" value="1"/>
</dbReference>
<dbReference type="PANTHER" id="PTHR46883">
    <property type="entry name" value="BARDET-BIEDL SYNDROME 12 PROTEIN"/>
    <property type="match status" value="1"/>
</dbReference>
<dbReference type="Proteomes" id="UP000694700">
    <property type="component" value="Unplaced"/>
</dbReference>
<evidence type="ECO:0000313" key="2">
    <source>
        <dbReference type="Proteomes" id="UP000694700"/>
    </source>
</evidence>
<evidence type="ECO:0000313" key="1">
    <source>
        <dbReference type="Ensembl" id="ENSCCRP00015079042.1"/>
    </source>
</evidence>
<dbReference type="PANTHER" id="PTHR46883:SF1">
    <property type="entry name" value="BARDET-BIEDL SYNDROME 12 PROTEIN"/>
    <property type="match status" value="1"/>
</dbReference>
<accession>A0A8C1X9S4</accession>
<dbReference type="InterPro" id="IPR042984">
    <property type="entry name" value="BBS12"/>
</dbReference>
<dbReference type="InterPro" id="IPR027409">
    <property type="entry name" value="GroEL-like_apical_dom_sf"/>
</dbReference>
<proteinExistence type="predicted"/>
<dbReference type="SUPFAM" id="SSF48592">
    <property type="entry name" value="GroEL equatorial domain-like"/>
    <property type="match status" value="1"/>
</dbReference>